<evidence type="ECO:0000256" key="4">
    <source>
        <dbReference type="ARBA" id="ARBA00022692"/>
    </source>
</evidence>
<evidence type="ECO:0000256" key="3">
    <source>
        <dbReference type="ARBA" id="ARBA00022679"/>
    </source>
</evidence>
<dbReference type="PANTHER" id="PTHR30576">
    <property type="entry name" value="COLANIC BIOSYNTHESIS UDP-GLUCOSE LIPID CARRIER TRANSFERASE"/>
    <property type="match status" value="1"/>
</dbReference>
<comment type="caution">
    <text evidence="9">The sequence shown here is derived from an EMBL/GenBank/DDBJ whole genome shotgun (WGS) entry which is preliminary data.</text>
</comment>
<dbReference type="AlphaFoldDB" id="A0A9D1UHG4"/>
<feature type="transmembrane region" description="Helical" evidence="7">
    <location>
        <begin position="299"/>
        <end position="325"/>
    </location>
</feature>
<reference evidence="9" key="1">
    <citation type="journal article" date="2021" name="PeerJ">
        <title>Extensive microbial diversity within the chicken gut microbiome revealed by metagenomics and culture.</title>
        <authorList>
            <person name="Gilroy R."/>
            <person name="Ravi A."/>
            <person name="Getino M."/>
            <person name="Pursley I."/>
            <person name="Horton D.L."/>
            <person name="Alikhan N.F."/>
            <person name="Baker D."/>
            <person name="Gharbi K."/>
            <person name="Hall N."/>
            <person name="Watson M."/>
            <person name="Adriaenssens E.M."/>
            <person name="Foster-Nyarko E."/>
            <person name="Jarju S."/>
            <person name="Secka A."/>
            <person name="Antonio M."/>
            <person name="Oren A."/>
            <person name="Chaudhuri R.R."/>
            <person name="La Ragione R."/>
            <person name="Hildebrand F."/>
            <person name="Pallen M.J."/>
        </authorList>
    </citation>
    <scope>NUCLEOTIDE SEQUENCE</scope>
    <source>
        <strain evidence="9">421</strain>
    </source>
</reference>
<sequence length="491" mass="55518">MYKRKATQLFVEFIVDLSSLIIANVIAFVLCAALNKIPTYSKDQAWMYVISLFLSFSVIFFGFSVSLDLSKRNRIREFVAVLRNCFLTYMTLSVALVLTRSEFVNGRYMFVISLTLFVLISCVNRYITKRILIRRFSKSGLVSLAGVITVEDRAEDFVSQLQMDWTRHIKGIAIIDGDDLSRSAKSGGAAVAAGTRAARYICDIPVVADMRSVIDWVRGESLDEVYINVPFKYEREMASLAEEIESMGIIVHINLPTLEKLVDESEFDNVECTMVAGRPTATLTAARQLSISATLFKRLIDIIGGLVGSIVSLPVILIVAIPLLIESPGPLIFKQARVGKNGRVFNIYKLRSMYVDAEERKKELMEKNRMNGFMFKMDDDPRITKVGKFIRKTSIDELPQFWNVLKGDMSLVGTRPPTLDEFSQYESHHKRRLSMRPGITGMWQVSGRSAITNFEDVVKLDCEYIDNWSMWLDFKILFKTVAVVLKGSGAE</sequence>
<proteinExistence type="inferred from homology"/>
<protein>
    <submittedName>
        <fullName evidence="9">Sugar transferase</fullName>
    </submittedName>
</protein>
<accession>A0A9D1UHG4</accession>
<keyword evidence="5 7" id="KW-1133">Transmembrane helix</keyword>
<comment type="subcellular location">
    <subcellularLocation>
        <location evidence="1">Membrane</location>
        <topology evidence="1">Multi-pass membrane protein</topology>
    </subcellularLocation>
</comment>
<feature type="domain" description="Bacterial sugar transferase" evidence="8">
    <location>
        <begin position="297"/>
        <end position="486"/>
    </location>
</feature>
<dbReference type="NCBIfam" id="TIGR03025">
    <property type="entry name" value="EPS_sugtrans"/>
    <property type="match status" value="1"/>
</dbReference>
<evidence type="ECO:0000256" key="5">
    <source>
        <dbReference type="ARBA" id="ARBA00022989"/>
    </source>
</evidence>
<dbReference type="Pfam" id="PF02397">
    <property type="entry name" value="Bac_transf"/>
    <property type="match status" value="1"/>
</dbReference>
<evidence type="ECO:0000256" key="6">
    <source>
        <dbReference type="ARBA" id="ARBA00023136"/>
    </source>
</evidence>
<reference evidence="9" key="2">
    <citation type="submission" date="2021-04" db="EMBL/GenBank/DDBJ databases">
        <authorList>
            <person name="Gilroy R."/>
        </authorList>
    </citation>
    <scope>NUCLEOTIDE SEQUENCE</scope>
    <source>
        <strain evidence="9">421</strain>
    </source>
</reference>
<keyword evidence="3 9" id="KW-0808">Transferase</keyword>
<feature type="transmembrane region" description="Helical" evidence="7">
    <location>
        <begin position="45"/>
        <end position="66"/>
    </location>
</feature>
<dbReference type="PANTHER" id="PTHR30576:SF10">
    <property type="entry name" value="SLL5057 PROTEIN"/>
    <property type="match status" value="1"/>
</dbReference>
<dbReference type="InterPro" id="IPR017475">
    <property type="entry name" value="EPS_sugar_tfrase"/>
</dbReference>
<evidence type="ECO:0000256" key="7">
    <source>
        <dbReference type="SAM" id="Phobius"/>
    </source>
</evidence>
<comment type="similarity">
    <text evidence="2">Belongs to the bacterial sugar transferase family.</text>
</comment>
<organism evidence="9 10">
    <name type="scientific">Candidatus Eubacterium faecipullorum</name>
    <dbReference type="NCBI Taxonomy" id="2838571"/>
    <lineage>
        <taxon>Bacteria</taxon>
        <taxon>Bacillati</taxon>
        <taxon>Bacillota</taxon>
        <taxon>Clostridia</taxon>
        <taxon>Eubacteriales</taxon>
        <taxon>Eubacteriaceae</taxon>
        <taxon>Eubacterium</taxon>
    </lineage>
</organism>
<feature type="transmembrane region" description="Helical" evidence="7">
    <location>
        <begin position="108"/>
        <end position="127"/>
    </location>
</feature>
<dbReference type="GO" id="GO:0016780">
    <property type="term" value="F:phosphotransferase activity, for other substituted phosphate groups"/>
    <property type="evidence" value="ECO:0007669"/>
    <property type="project" value="TreeGrafter"/>
</dbReference>
<evidence type="ECO:0000256" key="1">
    <source>
        <dbReference type="ARBA" id="ARBA00004141"/>
    </source>
</evidence>
<name>A0A9D1UHG4_9FIRM</name>
<evidence type="ECO:0000313" key="9">
    <source>
        <dbReference type="EMBL" id="HIW86550.1"/>
    </source>
</evidence>
<evidence type="ECO:0000259" key="8">
    <source>
        <dbReference type="Pfam" id="PF02397"/>
    </source>
</evidence>
<keyword evidence="6 7" id="KW-0472">Membrane</keyword>
<dbReference type="GO" id="GO:0016020">
    <property type="term" value="C:membrane"/>
    <property type="evidence" value="ECO:0007669"/>
    <property type="project" value="UniProtKB-SubCell"/>
</dbReference>
<evidence type="ECO:0000313" key="10">
    <source>
        <dbReference type="Proteomes" id="UP000824205"/>
    </source>
</evidence>
<feature type="transmembrane region" description="Helical" evidence="7">
    <location>
        <begin position="78"/>
        <end position="96"/>
    </location>
</feature>
<evidence type="ECO:0000256" key="2">
    <source>
        <dbReference type="ARBA" id="ARBA00006464"/>
    </source>
</evidence>
<keyword evidence="4 7" id="KW-0812">Transmembrane</keyword>
<dbReference type="InterPro" id="IPR003362">
    <property type="entry name" value="Bact_transf"/>
</dbReference>
<gene>
    <name evidence="9" type="ORF">IAA48_08665</name>
</gene>
<feature type="transmembrane region" description="Helical" evidence="7">
    <location>
        <begin position="9"/>
        <end position="33"/>
    </location>
</feature>
<dbReference type="Pfam" id="PF13727">
    <property type="entry name" value="CoA_binding_3"/>
    <property type="match status" value="1"/>
</dbReference>
<dbReference type="EMBL" id="DXGE01000034">
    <property type="protein sequence ID" value="HIW86550.1"/>
    <property type="molecule type" value="Genomic_DNA"/>
</dbReference>
<dbReference type="Proteomes" id="UP000824205">
    <property type="component" value="Unassembled WGS sequence"/>
</dbReference>